<dbReference type="Proteomes" id="UP000275846">
    <property type="component" value="Unassembled WGS sequence"/>
</dbReference>
<evidence type="ECO:0000313" key="3">
    <source>
        <dbReference type="Proteomes" id="UP000275846"/>
    </source>
</evidence>
<evidence type="ECO:0000256" key="1">
    <source>
        <dbReference type="SAM" id="MobiDB-lite"/>
    </source>
</evidence>
<reference evidence="2 3" key="2">
    <citation type="submission" date="2018-11" db="EMBL/GenBank/DDBJ databases">
        <authorList>
            <consortium name="Pathogen Informatics"/>
        </authorList>
    </citation>
    <scope>NUCLEOTIDE SEQUENCE [LARGE SCALE GENOMIC DNA]</scope>
    <source>
        <strain evidence="2 3">NST_G2</strain>
    </source>
</reference>
<proteinExistence type="predicted"/>
<gene>
    <name evidence="2" type="ORF">SSLN_LOCUS4479</name>
</gene>
<name>A0A183SJT1_SCHSO</name>
<keyword evidence="3" id="KW-1185">Reference proteome</keyword>
<sequence length="325" mass="35563">MVSVHTCHLNVSTASFDTNTGNSSSASSPTCLAVQPIVTATTTTTTSFVRPMEWAQPQWLLRESVYTDADLQSIYRTVSNLTQNAAMTRKFQDKWRSHRHLRTDAESVNSHTFDVPRAASSEPGFSHLRDSAITPASGTLDTCEEILESLDVSENGVSNTEVVTVSEPKPPHLSLAPFFERTLANRKAAPNAGTRANEEIVMRATDSIQNAPPNSERDINENISKTHKDSRTQTTGNSMQVVGNIEEVGPQSSEVETNSRLGLFWRGALLPGGILTLTLLGAILAVELDVHAPLLDGLRSSSPFAAWEQHCYRPLRSLIFGLFHH</sequence>
<feature type="region of interest" description="Disordered" evidence="1">
    <location>
        <begin position="209"/>
        <end position="235"/>
    </location>
</feature>
<dbReference type="OrthoDB" id="10503887at2759"/>
<dbReference type="AlphaFoldDB" id="A0A183SJT1"/>
<evidence type="ECO:0000313" key="2">
    <source>
        <dbReference type="EMBL" id="VDL90864.1"/>
    </source>
</evidence>
<protein>
    <submittedName>
        <fullName evidence="4">Transmembrane protein</fullName>
    </submittedName>
</protein>
<accession>A0A183SJT1</accession>
<dbReference type="WBParaSite" id="SSLN_0000463101-mRNA-1">
    <property type="protein sequence ID" value="SSLN_0000463101-mRNA-1"/>
    <property type="gene ID" value="SSLN_0000463101"/>
</dbReference>
<evidence type="ECO:0000313" key="4">
    <source>
        <dbReference type="WBParaSite" id="SSLN_0000463101-mRNA-1"/>
    </source>
</evidence>
<dbReference type="EMBL" id="UYSU01032882">
    <property type="protein sequence ID" value="VDL90864.1"/>
    <property type="molecule type" value="Genomic_DNA"/>
</dbReference>
<reference evidence="4" key="1">
    <citation type="submission" date="2016-06" db="UniProtKB">
        <authorList>
            <consortium name="WormBaseParasite"/>
        </authorList>
    </citation>
    <scope>IDENTIFICATION</scope>
</reference>
<organism evidence="4">
    <name type="scientific">Schistocephalus solidus</name>
    <name type="common">Tapeworm</name>
    <dbReference type="NCBI Taxonomy" id="70667"/>
    <lineage>
        <taxon>Eukaryota</taxon>
        <taxon>Metazoa</taxon>
        <taxon>Spiralia</taxon>
        <taxon>Lophotrochozoa</taxon>
        <taxon>Platyhelminthes</taxon>
        <taxon>Cestoda</taxon>
        <taxon>Eucestoda</taxon>
        <taxon>Diphyllobothriidea</taxon>
        <taxon>Diphyllobothriidae</taxon>
        <taxon>Schistocephalus</taxon>
    </lineage>
</organism>
<feature type="compositionally biased region" description="Basic and acidic residues" evidence="1">
    <location>
        <begin position="215"/>
        <end position="231"/>
    </location>
</feature>